<dbReference type="EMBL" id="UGTS01000006">
    <property type="protein sequence ID" value="SUC39796.1"/>
    <property type="molecule type" value="Genomic_DNA"/>
</dbReference>
<protein>
    <submittedName>
        <fullName evidence="2">Penicillin-binding protein 1C</fullName>
    </submittedName>
</protein>
<evidence type="ECO:0000259" key="1">
    <source>
        <dbReference type="Pfam" id="PF06832"/>
    </source>
</evidence>
<name>A0A379GFP6_PROMI</name>
<reference evidence="2 3" key="1">
    <citation type="submission" date="2018-06" db="EMBL/GenBank/DDBJ databases">
        <authorList>
            <consortium name="Pathogen Informatics"/>
            <person name="Doyle S."/>
        </authorList>
    </citation>
    <scope>NUCLEOTIDE SEQUENCE [LARGE SCALE GENOMIC DNA]</scope>
    <source>
        <strain evidence="2 3">NCTC11938</strain>
    </source>
</reference>
<organism evidence="2 3">
    <name type="scientific">Proteus mirabilis</name>
    <dbReference type="NCBI Taxonomy" id="584"/>
    <lineage>
        <taxon>Bacteria</taxon>
        <taxon>Pseudomonadati</taxon>
        <taxon>Pseudomonadota</taxon>
        <taxon>Gammaproteobacteria</taxon>
        <taxon>Enterobacterales</taxon>
        <taxon>Morganellaceae</taxon>
        <taxon>Proteus</taxon>
    </lineage>
</organism>
<gene>
    <name evidence="2" type="primary">pbpC_3</name>
    <name evidence="2" type="ORF">NCTC11938_04061</name>
</gene>
<dbReference type="InterPro" id="IPR009647">
    <property type="entry name" value="PBP_C"/>
</dbReference>
<dbReference type="Pfam" id="PF06832">
    <property type="entry name" value="BiPBP_C"/>
    <property type="match status" value="1"/>
</dbReference>
<feature type="domain" description="Penicillin-binding C-terminal" evidence="1">
    <location>
        <begin position="3"/>
        <end position="56"/>
    </location>
</feature>
<dbReference type="AlphaFoldDB" id="A0A379GFP6"/>
<proteinExistence type="predicted"/>
<dbReference type="Proteomes" id="UP000254191">
    <property type="component" value="Unassembled WGS sequence"/>
</dbReference>
<evidence type="ECO:0000313" key="2">
    <source>
        <dbReference type="EMBL" id="SUC39796.1"/>
    </source>
</evidence>
<accession>A0A379GFP6</accession>
<evidence type="ECO:0000313" key="3">
    <source>
        <dbReference type="Proteomes" id="UP000254191"/>
    </source>
</evidence>
<sequence>MYISGIRKGDLLRPLPGETQLEITVSTQGGSGMQWWFLNGEQIGKTENGATFSYLLEKTWQIPTFGA</sequence>